<reference evidence="2 3" key="1">
    <citation type="submission" date="2017-10" db="EMBL/GenBank/DDBJ databases">
        <title>Comparative genomics in systemic dimorphic fungi from Ajellomycetaceae.</title>
        <authorList>
            <person name="Munoz J.F."/>
            <person name="Mcewen J.G."/>
            <person name="Clay O.K."/>
            <person name="Cuomo C.A."/>
        </authorList>
    </citation>
    <scope>NUCLEOTIDE SEQUENCE [LARGE SCALE GENOMIC DNA]</scope>
    <source>
        <strain evidence="2 3">UAMH7299</strain>
    </source>
</reference>
<evidence type="ECO:0000256" key="1">
    <source>
        <dbReference type="SAM" id="SignalP"/>
    </source>
</evidence>
<gene>
    <name evidence="2" type="ORF">AJ80_09689</name>
</gene>
<feature type="chain" id="PRO_5012518756" evidence="1">
    <location>
        <begin position="19"/>
        <end position="191"/>
    </location>
</feature>
<protein>
    <submittedName>
        <fullName evidence="2">Uncharacterized protein</fullName>
    </submittedName>
</protein>
<comment type="caution">
    <text evidence="2">The sequence shown here is derived from an EMBL/GenBank/DDBJ whole genome shotgun (WGS) entry which is preliminary data.</text>
</comment>
<keyword evidence="1" id="KW-0732">Signal</keyword>
<evidence type="ECO:0000313" key="3">
    <source>
        <dbReference type="Proteomes" id="UP000224634"/>
    </source>
</evidence>
<dbReference type="AlphaFoldDB" id="A0A2B7WLW7"/>
<dbReference type="EMBL" id="PDNA01000319">
    <property type="protein sequence ID" value="PGG97520.1"/>
    <property type="molecule type" value="Genomic_DNA"/>
</dbReference>
<evidence type="ECO:0000313" key="2">
    <source>
        <dbReference type="EMBL" id="PGG97520.1"/>
    </source>
</evidence>
<dbReference type="OrthoDB" id="4188812at2759"/>
<organism evidence="2 3">
    <name type="scientific">Polytolypa hystricis (strain UAMH7299)</name>
    <dbReference type="NCBI Taxonomy" id="1447883"/>
    <lineage>
        <taxon>Eukaryota</taxon>
        <taxon>Fungi</taxon>
        <taxon>Dikarya</taxon>
        <taxon>Ascomycota</taxon>
        <taxon>Pezizomycotina</taxon>
        <taxon>Eurotiomycetes</taxon>
        <taxon>Eurotiomycetidae</taxon>
        <taxon>Onygenales</taxon>
        <taxon>Onygenales incertae sedis</taxon>
        <taxon>Polytolypa</taxon>
    </lineage>
</organism>
<accession>A0A2B7WLW7</accession>
<name>A0A2B7WLW7_POLH7</name>
<keyword evidence="3" id="KW-1185">Reference proteome</keyword>
<dbReference type="Proteomes" id="UP000224634">
    <property type="component" value="Unassembled WGS sequence"/>
</dbReference>
<proteinExistence type="predicted"/>
<feature type="signal peptide" evidence="1">
    <location>
        <begin position="1"/>
        <end position="18"/>
    </location>
</feature>
<sequence>MLLLPWLLPLLTFAAAAAQESIGCTHQTVAVTMQSSHESLSVASDVYLPQSYTTLETVLSPTTLVTELQPSLPTTLPTTLPMYVRNHIVRIGMSGMGLLVEPPRVEAEVGDAVLFFLASPYSLYRSTLEAPCEHLGAVDVGVSGLYILPVTYAGAQWFFASAGSDPSSCTDAVFALNPGSQMDQFLRNAGK</sequence>